<reference evidence="3" key="1">
    <citation type="submission" date="2017-02" db="UniProtKB">
        <authorList>
            <consortium name="WormBaseParasite"/>
        </authorList>
    </citation>
    <scope>IDENTIFICATION</scope>
</reference>
<gene>
    <name evidence="1" type="ORF">BPAG_LOCUS6951</name>
</gene>
<proteinExistence type="predicted"/>
<dbReference type="EMBL" id="UZAD01007142">
    <property type="protein sequence ID" value="VDN88137.1"/>
    <property type="molecule type" value="Genomic_DNA"/>
</dbReference>
<keyword evidence="2" id="KW-1185">Reference proteome</keyword>
<dbReference type="STRING" id="6280.A0A0N4TFK0"/>
<accession>A0A0N4TFK0</accession>
<dbReference type="AlphaFoldDB" id="A0A0N4TFK0"/>
<dbReference type="WBParaSite" id="BPAG_0000698801-mRNA-1">
    <property type="protein sequence ID" value="BPAG_0000698801-mRNA-1"/>
    <property type="gene ID" value="BPAG_0000698801"/>
</dbReference>
<organism evidence="3">
    <name type="scientific">Brugia pahangi</name>
    <name type="common">Filarial nematode worm</name>
    <dbReference type="NCBI Taxonomy" id="6280"/>
    <lineage>
        <taxon>Eukaryota</taxon>
        <taxon>Metazoa</taxon>
        <taxon>Ecdysozoa</taxon>
        <taxon>Nematoda</taxon>
        <taxon>Chromadorea</taxon>
        <taxon>Rhabditida</taxon>
        <taxon>Spirurina</taxon>
        <taxon>Spiruromorpha</taxon>
        <taxon>Filarioidea</taxon>
        <taxon>Onchocercidae</taxon>
        <taxon>Brugia</taxon>
    </lineage>
</organism>
<evidence type="ECO:0000313" key="2">
    <source>
        <dbReference type="Proteomes" id="UP000278627"/>
    </source>
</evidence>
<evidence type="ECO:0000313" key="3">
    <source>
        <dbReference type="WBParaSite" id="BPAG_0000698801-mRNA-1"/>
    </source>
</evidence>
<sequence>MGKYGFKWWNFFNRHKLIKPKNRNSREQECRDNLVESFVEHHLTVEQIKDIYIDSKIHSQYPERSDGLSSIEAR</sequence>
<name>A0A0N4TFK0_BRUPA</name>
<reference evidence="1 2" key="2">
    <citation type="submission" date="2018-11" db="EMBL/GenBank/DDBJ databases">
        <authorList>
            <consortium name="Pathogen Informatics"/>
        </authorList>
    </citation>
    <scope>NUCLEOTIDE SEQUENCE [LARGE SCALE GENOMIC DNA]</scope>
</reference>
<protein>
    <submittedName>
        <fullName evidence="3">Transposase</fullName>
    </submittedName>
</protein>
<dbReference type="Proteomes" id="UP000278627">
    <property type="component" value="Unassembled WGS sequence"/>
</dbReference>
<evidence type="ECO:0000313" key="1">
    <source>
        <dbReference type="EMBL" id="VDN88137.1"/>
    </source>
</evidence>